<feature type="region of interest" description="Disordered" evidence="1">
    <location>
        <begin position="1"/>
        <end position="43"/>
    </location>
</feature>
<reference evidence="2" key="1">
    <citation type="submission" date="2020-11" db="EMBL/GenBank/DDBJ databases">
        <authorList>
            <person name="Tran Van P."/>
        </authorList>
    </citation>
    <scope>NUCLEOTIDE SEQUENCE</scope>
</reference>
<evidence type="ECO:0000256" key="1">
    <source>
        <dbReference type="SAM" id="MobiDB-lite"/>
    </source>
</evidence>
<dbReference type="EMBL" id="OD001792">
    <property type="protein sequence ID" value="CAD7403181.1"/>
    <property type="molecule type" value="Genomic_DNA"/>
</dbReference>
<feature type="compositionally biased region" description="Basic and acidic residues" evidence="1">
    <location>
        <begin position="142"/>
        <end position="151"/>
    </location>
</feature>
<dbReference type="AlphaFoldDB" id="A0A7R9CVS4"/>
<feature type="region of interest" description="Disordered" evidence="1">
    <location>
        <begin position="113"/>
        <end position="151"/>
    </location>
</feature>
<protein>
    <submittedName>
        <fullName evidence="2">Uncharacterized protein</fullName>
    </submittedName>
</protein>
<feature type="compositionally biased region" description="Polar residues" evidence="1">
    <location>
        <begin position="124"/>
        <end position="141"/>
    </location>
</feature>
<sequence length="387" mass="43109">MKIDPSWGPSEWTPQMNSEHSPCRDHRTPAATTFTAGSPPLSTEIHPPTFNAISGDKAWASLESIGTPTLAVTEDQTLCLVLASKAKLIELQPGSDSHELRFLVGMIGGGRSHSRNITPGIPATDSTTSYLQRPSSSTQSPERTRPRDTEEVEPWRQRLYLELCSPWSLNKLNNSLMSEAVEVCSWVAFCGGRVACRTTRLYCRLVDATSDWRVSATVFGRWGREGKSLPLSVAVAVAISNGPEKGRLVASVEGLMCPPLCSGGGEWSVVRRTDSGCEVLLRSRFRFTPCCGLLTPLGYHHSKKHRYVCPEFRIGLTRMVTFTFPIWGRQWRKDYPLTSREPSRLSQWSPVVAKFYTRVISNETIRRHKNLASSLQTAKWSPKESTI</sequence>
<proteinExistence type="predicted"/>
<name>A0A7R9CVS4_TIMPO</name>
<organism evidence="2">
    <name type="scientific">Timema poppense</name>
    <name type="common">Walking stick</name>
    <dbReference type="NCBI Taxonomy" id="170557"/>
    <lineage>
        <taxon>Eukaryota</taxon>
        <taxon>Metazoa</taxon>
        <taxon>Ecdysozoa</taxon>
        <taxon>Arthropoda</taxon>
        <taxon>Hexapoda</taxon>
        <taxon>Insecta</taxon>
        <taxon>Pterygota</taxon>
        <taxon>Neoptera</taxon>
        <taxon>Polyneoptera</taxon>
        <taxon>Phasmatodea</taxon>
        <taxon>Timematodea</taxon>
        <taxon>Timematoidea</taxon>
        <taxon>Timematidae</taxon>
        <taxon>Timema</taxon>
    </lineage>
</organism>
<evidence type="ECO:0000313" key="2">
    <source>
        <dbReference type="EMBL" id="CAD7403181.1"/>
    </source>
</evidence>
<accession>A0A7R9CVS4</accession>
<gene>
    <name evidence="2" type="ORF">TPSB3V08_LOCUS3929</name>
</gene>